<dbReference type="Proteomes" id="UP000268014">
    <property type="component" value="Unassembled WGS sequence"/>
</dbReference>
<organism evidence="3">
    <name type="scientific">Haemonchus placei</name>
    <name type="common">Barber's pole worm</name>
    <dbReference type="NCBI Taxonomy" id="6290"/>
    <lineage>
        <taxon>Eukaryota</taxon>
        <taxon>Metazoa</taxon>
        <taxon>Ecdysozoa</taxon>
        <taxon>Nematoda</taxon>
        <taxon>Chromadorea</taxon>
        <taxon>Rhabditida</taxon>
        <taxon>Rhabditina</taxon>
        <taxon>Rhabditomorpha</taxon>
        <taxon>Strongyloidea</taxon>
        <taxon>Trichostrongylidae</taxon>
        <taxon>Haemonchus</taxon>
    </lineage>
</organism>
<protein>
    <submittedName>
        <fullName evidence="3">Transposase</fullName>
    </submittedName>
</protein>
<accession>A0A0N4WJG2</accession>
<evidence type="ECO:0000313" key="1">
    <source>
        <dbReference type="EMBL" id="VDO42064.1"/>
    </source>
</evidence>
<dbReference type="AlphaFoldDB" id="A0A0N4WJG2"/>
<evidence type="ECO:0000313" key="2">
    <source>
        <dbReference type="Proteomes" id="UP000268014"/>
    </source>
</evidence>
<name>A0A0N4WJG2_HAEPC</name>
<sequence>MVLIASRKRCEEKITDVGEDGKLVERFFATMESSTIPETTFFYGKKRRIVAREAFNRVVADSRDLVERMMLMRLATSGATRDLEKKVDRMEYRLERRIISPEASVQDIKG</sequence>
<dbReference type="OMA" id="VERMMLM"/>
<proteinExistence type="predicted"/>
<dbReference type="EMBL" id="UZAF01017478">
    <property type="protein sequence ID" value="VDO42064.1"/>
    <property type="molecule type" value="Genomic_DNA"/>
</dbReference>
<reference evidence="3" key="1">
    <citation type="submission" date="2017-02" db="UniProtKB">
        <authorList>
            <consortium name="WormBaseParasite"/>
        </authorList>
    </citation>
    <scope>IDENTIFICATION</scope>
</reference>
<evidence type="ECO:0000313" key="3">
    <source>
        <dbReference type="WBParaSite" id="HPLM_0001115101-mRNA-1"/>
    </source>
</evidence>
<reference evidence="1 2" key="2">
    <citation type="submission" date="2018-11" db="EMBL/GenBank/DDBJ databases">
        <authorList>
            <consortium name="Pathogen Informatics"/>
        </authorList>
    </citation>
    <scope>NUCLEOTIDE SEQUENCE [LARGE SCALE GENOMIC DNA]</scope>
    <source>
        <strain evidence="1 2">MHpl1</strain>
    </source>
</reference>
<keyword evidence="2" id="KW-1185">Reference proteome</keyword>
<gene>
    <name evidence="1" type="ORF">HPLM_LOCUS11143</name>
</gene>
<dbReference type="WBParaSite" id="HPLM_0001115101-mRNA-1">
    <property type="protein sequence ID" value="HPLM_0001115101-mRNA-1"/>
    <property type="gene ID" value="HPLM_0001115101"/>
</dbReference>